<dbReference type="InterPro" id="IPR037407">
    <property type="entry name" value="MLP_fam"/>
</dbReference>
<dbReference type="InterPro" id="IPR038020">
    <property type="entry name" value="MbtH-like_sf"/>
</dbReference>
<dbReference type="RefSeq" id="WP_013367184.1">
    <property type="nucleotide sequence ID" value="NZ_CP012871.1"/>
</dbReference>
<dbReference type="Gene3D" id="3.90.820.10">
    <property type="entry name" value="Structural Genomics, Unknown Function 30-nov-00 1gh9 Mol_id"/>
    <property type="match status" value="1"/>
</dbReference>
<name>A0A806XAY5_9ENTR</name>
<dbReference type="SUPFAM" id="SSF160582">
    <property type="entry name" value="MbtH-like"/>
    <property type="match status" value="1"/>
</dbReference>
<dbReference type="SMART" id="SM00923">
    <property type="entry name" value="MbtH"/>
    <property type="match status" value="1"/>
</dbReference>
<dbReference type="OMA" id="QYSLWPG"/>
<protein>
    <submittedName>
        <fullName evidence="2">Invasin</fullName>
    </submittedName>
</protein>
<dbReference type="PANTHER" id="PTHR38444:SF1">
    <property type="entry name" value="ENTEROBACTIN BIOSYNTHESIS PROTEIN YBDZ"/>
    <property type="match status" value="1"/>
</dbReference>
<feature type="domain" description="MbtH-like" evidence="1">
    <location>
        <begin position="5"/>
        <end position="55"/>
    </location>
</feature>
<dbReference type="GO" id="GO:0005829">
    <property type="term" value="C:cytosol"/>
    <property type="evidence" value="ECO:0007669"/>
    <property type="project" value="TreeGrafter"/>
</dbReference>
<dbReference type="InterPro" id="IPR005153">
    <property type="entry name" value="MbtH-like_dom"/>
</dbReference>
<dbReference type="OrthoDB" id="7584480at2"/>
<sequence length="67" mass="7674">MQFSNPFDNPQGQFYILQNARQQFSLWPQQCALPEGWAVVCEPQNAEDCSAWLAARWTSLTPAHYAN</sequence>
<dbReference type="KEGG" id="kle:AO703_06200"/>
<gene>
    <name evidence="2" type="ORF">AO703_06200</name>
</gene>
<evidence type="ECO:0000313" key="2">
    <source>
        <dbReference type="EMBL" id="ALR75909.1"/>
    </source>
</evidence>
<dbReference type="Proteomes" id="UP000069162">
    <property type="component" value="Chromosome"/>
</dbReference>
<dbReference type="PANTHER" id="PTHR38444">
    <property type="entry name" value="ENTEROBACTIN BIOSYNTHESIS PROTEIN YBDZ"/>
    <property type="match status" value="1"/>
</dbReference>
<dbReference type="GO" id="GO:0019290">
    <property type="term" value="P:siderophore biosynthetic process"/>
    <property type="evidence" value="ECO:0007669"/>
    <property type="project" value="TreeGrafter"/>
</dbReference>
<reference evidence="3" key="1">
    <citation type="submission" date="2015-10" db="EMBL/GenBank/DDBJ databases">
        <title>Complete Genome Sequencing of Klebsiella sp. strain G5.</title>
        <authorList>
            <person name="Chan K.-G."/>
            <person name="Chen J.-W."/>
        </authorList>
    </citation>
    <scope>NUCLEOTIDE SEQUENCE [LARGE SCALE GENOMIC DNA]</scope>
    <source>
        <strain evidence="3">G5</strain>
    </source>
</reference>
<dbReference type="EMBL" id="CP012871">
    <property type="protein sequence ID" value="ALR75909.1"/>
    <property type="molecule type" value="Genomic_DNA"/>
</dbReference>
<proteinExistence type="predicted"/>
<evidence type="ECO:0000259" key="1">
    <source>
        <dbReference type="SMART" id="SM00923"/>
    </source>
</evidence>
<accession>A0A806XAY5</accession>
<evidence type="ECO:0000313" key="3">
    <source>
        <dbReference type="Proteomes" id="UP000069162"/>
    </source>
</evidence>
<dbReference type="Pfam" id="PF03621">
    <property type="entry name" value="MbtH"/>
    <property type="match status" value="1"/>
</dbReference>
<dbReference type="AlphaFoldDB" id="A0A806XAY5"/>
<organism evidence="2 3">
    <name type="scientific">[Enterobacter] lignolyticus</name>
    <dbReference type="NCBI Taxonomy" id="1334193"/>
    <lineage>
        <taxon>Bacteria</taxon>
        <taxon>Pseudomonadati</taxon>
        <taxon>Pseudomonadota</taxon>
        <taxon>Gammaproteobacteria</taxon>
        <taxon>Enterobacterales</taxon>
        <taxon>Enterobacteriaceae</taxon>
        <taxon>Pluralibacter</taxon>
    </lineage>
</organism>